<evidence type="ECO:0000259" key="8">
    <source>
        <dbReference type="Pfam" id="PF02775"/>
    </source>
</evidence>
<dbReference type="AlphaFoldDB" id="A0A0N1NZS4"/>
<dbReference type="PANTHER" id="PTHR18968">
    <property type="entry name" value="THIAMINE PYROPHOSPHATE ENZYMES"/>
    <property type="match status" value="1"/>
</dbReference>
<dbReference type="Pfam" id="PF00205">
    <property type="entry name" value="TPP_enzyme_M"/>
    <property type="match status" value="1"/>
</dbReference>
<evidence type="ECO:0000256" key="1">
    <source>
        <dbReference type="ARBA" id="ARBA00001946"/>
    </source>
</evidence>
<evidence type="ECO:0000256" key="6">
    <source>
        <dbReference type="RuleBase" id="RU362132"/>
    </source>
</evidence>
<dbReference type="InterPro" id="IPR029061">
    <property type="entry name" value="THDP-binding"/>
</dbReference>
<dbReference type="Pfam" id="PF02775">
    <property type="entry name" value="TPP_enzyme_C"/>
    <property type="match status" value="1"/>
</dbReference>
<name>A0A0N1NZS4_9EURO</name>
<keyword evidence="11" id="KW-1185">Reference proteome</keyword>
<dbReference type="InterPro" id="IPR011766">
    <property type="entry name" value="TPP_enzyme_TPP-bd"/>
</dbReference>
<evidence type="ECO:0000256" key="3">
    <source>
        <dbReference type="ARBA" id="ARBA00007812"/>
    </source>
</evidence>
<dbReference type="RefSeq" id="XP_017997807.1">
    <property type="nucleotide sequence ID" value="XM_018143206.1"/>
</dbReference>
<dbReference type="SUPFAM" id="SSF52467">
    <property type="entry name" value="DHS-like NAD/FAD-binding domain"/>
    <property type="match status" value="1"/>
</dbReference>
<dbReference type="GO" id="GO:0000287">
    <property type="term" value="F:magnesium ion binding"/>
    <property type="evidence" value="ECO:0007669"/>
    <property type="project" value="InterPro"/>
</dbReference>
<dbReference type="PROSITE" id="PS00187">
    <property type="entry name" value="TPP_ENZYMES"/>
    <property type="match status" value="1"/>
</dbReference>
<organism evidence="10 11">
    <name type="scientific">Cyphellophora attinorum</name>
    <dbReference type="NCBI Taxonomy" id="1664694"/>
    <lineage>
        <taxon>Eukaryota</taxon>
        <taxon>Fungi</taxon>
        <taxon>Dikarya</taxon>
        <taxon>Ascomycota</taxon>
        <taxon>Pezizomycotina</taxon>
        <taxon>Eurotiomycetes</taxon>
        <taxon>Chaetothyriomycetidae</taxon>
        <taxon>Chaetothyriales</taxon>
        <taxon>Cyphellophoraceae</taxon>
        <taxon>Cyphellophora</taxon>
    </lineage>
</organism>
<proteinExistence type="inferred from homology"/>
<dbReference type="Proteomes" id="UP000038010">
    <property type="component" value="Unassembled WGS sequence"/>
</dbReference>
<comment type="caution">
    <text evidence="10">The sequence shown here is derived from an EMBL/GenBank/DDBJ whole genome shotgun (WGS) entry which is preliminary data.</text>
</comment>
<reference evidence="10 11" key="1">
    <citation type="submission" date="2015-06" db="EMBL/GenBank/DDBJ databases">
        <title>Draft genome of the ant-associated black yeast Phialophora attae CBS 131958.</title>
        <authorList>
            <person name="Moreno L.F."/>
            <person name="Stielow B.J."/>
            <person name="de Hoog S."/>
            <person name="Vicente V.A."/>
            <person name="Weiss V.A."/>
            <person name="de Vries M."/>
            <person name="Cruz L.M."/>
            <person name="Souza E.M."/>
        </authorList>
    </citation>
    <scope>NUCLEOTIDE SEQUENCE [LARGE SCALE GENOMIC DNA]</scope>
    <source>
        <strain evidence="10 11">CBS 131958</strain>
    </source>
</reference>
<dbReference type="OrthoDB" id="10006023at2759"/>
<dbReference type="STRING" id="1664694.A0A0N1NZS4"/>
<feature type="domain" description="Thiamine pyrophosphate enzyme central" evidence="7">
    <location>
        <begin position="188"/>
        <end position="326"/>
    </location>
</feature>
<evidence type="ECO:0000313" key="10">
    <source>
        <dbReference type="EMBL" id="KPI37844.1"/>
    </source>
</evidence>
<dbReference type="CDD" id="cd02004">
    <property type="entry name" value="TPP_BZL_OCoD_HPCL"/>
    <property type="match status" value="1"/>
</dbReference>
<feature type="domain" description="Thiamine pyrophosphate enzyme TPP-binding" evidence="8">
    <location>
        <begin position="395"/>
        <end position="550"/>
    </location>
</feature>
<dbReference type="GO" id="GO:0009099">
    <property type="term" value="P:L-valine biosynthetic process"/>
    <property type="evidence" value="ECO:0007669"/>
    <property type="project" value="TreeGrafter"/>
</dbReference>
<gene>
    <name evidence="10" type="ORF">AB675_3178</name>
</gene>
<keyword evidence="10" id="KW-0456">Lyase</keyword>
<keyword evidence="5 6" id="KW-0786">Thiamine pyrophosphate</keyword>
<dbReference type="GO" id="GO:0009097">
    <property type="term" value="P:isoleucine biosynthetic process"/>
    <property type="evidence" value="ECO:0007669"/>
    <property type="project" value="TreeGrafter"/>
</dbReference>
<dbReference type="InterPro" id="IPR029035">
    <property type="entry name" value="DHS-like_NAD/FAD-binding_dom"/>
</dbReference>
<evidence type="ECO:0000259" key="7">
    <source>
        <dbReference type="Pfam" id="PF00205"/>
    </source>
</evidence>
<comment type="cofactor">
    <cofactor evidence="2">
        <name>thiamine diphosphate</name>
        <dbReference type="ChEBI" id="CHEBI:58937"/>
    </cofactor>
</comment>
<evidence type="ECO:0000256" key="4">
    <source>
        <dbReference type="ARBA" id="ARBA00022723"/>
    </source>
</evidence>
<dbReference type="Pfam" id="PF02776">
    <property type="entry name" value="TPP_enzyme_N"/>
    <property type="match status" value="1"/>
</dbReference>
<dbReference type="CDD" id="cd07035">
    <property type="entry name" value="TPP_PYR_POX_like"/>
    <property type="match status" value="1"/>
</dbReference>
<dbReference type="GO" id="GO:0030976">
    <property type="term" value="F:thiamine pyrophosphate binding"/>
    <property type="evidence" value="ECO:0007669"/>
    <property type="project" value="InterPro"/>
</dbReference>
<dbReference type="EMBL" id="LFJN01000021">
    <property type="protein sequence ID" value="KPI37844.1"/>
    <property type="molecule type" value="Genomic_DNA"/>
</dbReference>
<dbReference type="GO" id="GO:0005948">
    <property type="term" value="C:acetolactate synthase complex"/>
    <property type="evidence" value="ECO:0007669"/>
    <property type="project" value="TreeGrafter"/>
</dbReference>
<sequence>MTTLEWKQPKARELLGGDLAAQSLAQLVGCDLAGIKLIDTRHETVAVQAAEGYAKLSGKVGLAFVTANSGFCNALPGIATAYADRSPVFVLTSSPPLRDAETNALQGFHDQVVLSKPMTKFTHRVTNVEEIPRIVSFAFRTAQSGTPGPVVVDFPIDVLFSPPRMSAISYGAIMMGPASPPAPDQAAVAKLAELWSRAKRPVLITGTGAGRTTSPGTSTSALLSLAEATNTPVFYSSKFAPALPSDSPFRGGPASRLAVLPYIQAERPDLVMLVGARTGFLLGGRNHAIIPPDATIVQVDIDGGEIGRSLPVSLGIVSGASLFVNACLSHFQKSSTASQPDRRSWLDTIAKVKSLPSPHESEPKTIEKDNNLLHPYHALKSVFTSLPPDSIMLFDGGECGVWALDLVEHAKPAHALASTGYLGFLGNGWGYSLGAALAFPDKLIVNLQGDGSAGFHIAELDTYARHGLRILTVVVNNYYWGMSIAGQDLLYQDSEPTLRPVSTLSPNCRFDIVAQGFGCNGTIVTKPEEVELEAKTMIEGATQKQKPGLVNLIVSRQPVTATTKAMVGKTDEEGMIVVPYYDNVPRAYYKEDKGSAVGNGVNGH</sequence>
<keyword evidence="4" id="KW-0479">Metal-binding</keyword>
<accession>A0A0N1NZS4</accession>
<dbReference type="SUPFAM" id="SSF52518">
    <property type="entry name" value="Thiamin diphosphate-binding fold (THDP-binding)"/>
    <property type="match status" value="2"/>
</dbReference>
<dbReference type="InterPro" id="IPR012001">
    <property type="entry name" value="Thiamin_PyroP_enz_TPP-bd_dom"/>
</dbReference>
<dbReference type="GO" id="GO:0050660">
    <property type="term" value="F:flavin adenine dinucleotide binding"/>
    <property type="evidence" value="ECO:0007669"/>
    <property type="project" value="TreeGrafter"/>
</dbReference>
<dbReference type="GO" id="GO:0003984">
    <property type="term" value="F:acetolactate synthase activity"/>
    <property type="evidence" value="ECO:0007669"/>
    <property type="project" value="TreeGrafter"/>
</dbReference>
<comment type="similarity">
    <text evidence="3 6">Belongs to the TPP enzyme family.</text>
</comment>
<dbReference type="GO" id="GO:0016829">
    <property type="term" value="F:lyase activity"/>
    <property type="evidence" value="ECO:0007669"/>
    <property type="project" value="UniProtKB-KW"/>
</dbReference>
<evidence type="ECO:0000256" key="2">
    <source>
        <dbReference type="ARBA" id="ARBA00001964"/>
    </source>
</evidence>
<dbReference type="InterPro" id="IPR000399">
    <property type="entry name" value="TPP-bd_CS"/>
</dbReference>
<dbReference type="Gene3D" id="3.40.50.1220">
    <property type="entry name" value="TPP-binding domain"/>
    <property type="match status" value="1"/>
</dbReference>
<evidence type="ECO:0000259" key="9">
    <source>
        <dbReference type="Pfam" id="PF02776"/>
    </source>
</evidence>
<dbReference type="Gene3D" id="3.40.50.970">
    <property type="match status" value="2"/>
</dbReference>
<dbReference type="InterPro" id="IPR012000">
    <property type="entry name" value="Thiamin_PyroP_enz_cen_dom"/>
</dbReference>
<evidence type="ECO:0000313" key="11">
    <source>
        <dbReference type="Proteomes" id="UP000038010"/>
    </source>
</evidence>
<feature type="domain" description="Thiamine pyrophosphate enzyme N-terminal TPP-binding" evidence="9">
    <location>
        <begin position="32"/>
        <end position="112"/>
    </location>
</feature>
<dbReference type="VEuPathDB" id="FungiDB:AB675_3178"/>
<protein>
    <submittedName>
        <fullName evidence="10">Benzaldehyde lyase</fullName>
    </submittedName>
</protein>
<dbReference type="PANTHER" id="PTHR18968:SF166">
    <property type="entry name" value="2-HYDROXYACYL-COA LYASE 2"/>
    <property type="match status" value="1"/>
</dbReference>
<evidence type="ECO:0000256" key="5">
    <source>
        <dbReference type="ARBA" id="ARBA00023052"/>
    </source>
</evidence>
<dbReference type="GeneID" id="28735086"/>
<dbReference type="InterPro" id="IPR045229">
    <property type="entry name" value="TPP_enz"/>
</dbReference>
<comment type="cofactor">
    <cofactor evidence="1">
        <name>Mg(2+)</name>
        <dbReference type="ChEBI" id="CHEBI:18420"/>
    </cofactor>
</comment>